<feature type="transmembrane region" description="Helical" evidence="6">
    <location>
        <begin position="327"/>
        <end position="344"/>
    </location>
</feature>
<feature type="transmembrane region" description="Helical" evidence="6">
    <location>
        <begin position="180"/>
        <end position="201"/>
    </location>
</feature>
<organism evidence="7 8">
    <name type="scientific">Galbibacter marinus</name>
    <dbReference type="NCBI Taxonomy" id="555500"/>
    <lineage>
        <taxon>Bacteria</taxon>
        <taxon>Pseudomonadati</taxon>
        <taxon>Bacteroidota</taxon>
        <taxon>Flavobacteriia</taxon>
        <taxon>Flavobacteriales</taxon>
        <taxon>Flavobacteriaceae</taxon>
        <taxon>Galbibacter</taxon>
    </lineage>
</organism>
<evidence type="ECO:0000256" key="5">
    <source>
        <dbReference type="ARBA" id="ARBA00023136"/>
    </source>
</evidence>
<feature type="transmembrane region" description="Helical" evidence="6">
    <location>
        <begin position="119"/>
        <end position="140"/>
    </location>
</feature>
<evidence type="ECO:0000256" key="4">
    <source>
        <dbReference type="ARBA" id="ARBA00022989"/>
    </source>
</evidence>
<dbReference type="OrthoDB" id="88014at2"/>
<accession>K2Q5P2</accession>
<reference evidence="7 8" key="1">
    <citation type="journal article" date="2012" name="J. Bacteriol.">
        <title>Genome Sequence of Galbibacter marinum Type Strain ck-I2-15.</title>
        <authorList>
            <person name="Lai Q."/>
            <person name="Li C."/>
            <person name="Shao Z."/>
        </authorList>
    </citation>
    <scope>NUCLEOTIDE SEQUENCE [LARGE SCALE GENOMIC DNA]</scope>
    <source>
        <strain evidence="8">ck-I2-15</strain>
    </source>
</reference>
<dbReference type="STRING" id="555500.I215_04295"/>
<dbReference type="PANTHER" id="PTHR30250">
    <property type="entry name" value="PST FAMILY PREDICTED COLANIC ACID TRANSPORTER"/>
    <property type="match status" value="1"/>
</dbReference>
<feature type="transmembrane region" description="Helical" evidence="6">
    <location>
        <begin position="422"/>
        <end position="440"/>
    </location>
</feature>
<feature type="transmembrane region" description="Helical" evidence="6">
    <location>
        <begin position="300"/>
        <end position="321"/>
    </location>
</feature>
<sequence>MGIVANQTIKNTIITYIGFAIGAINTLFLYTNFLTPTYYGIVGYLLSSSTILMPILAFGTQNTLIKFFSFYKDQSQQNAFTGFVFLLPLLICIPTAIIGCIGYGWIVDIIASKSNILQPYVWTIFVLALFMAYFELFYAWAKVHFKSVYGNLLKEVYHRVMVMVLLLGVSFDFIEVHLFIYLLMAVYGSRMVLMAIAAIWIKKPTIEWYLPSNYKAVFNYSLLIILTGSVAAVLLDIDKVMLGQFKDIENIAYYNVAVFMAVVIAVPARAMHQITYPITSKLLNSKSMGELEILYKKSSINLYLVAGLIFLLITLNVDALYELLPPNYEQAVMVVFLIGFAKVFDNLMGNNNAIIFNSDYYQMVLFFGVLLAGLTVGLNIIFIPIWGLNGAAFATLLSFLIYNSAKLIFVHRKLGIQPFTKATLSGTVVMAIIFMIFYWWDFDVHPVLSILFKSFLIGFIFSLAVYTLNLSDDITAMINAIKMKYFKT</sequence>
<keyword evidence="2" id="KW-1003">Cell membrane</keyword>
<keyword evidence="5 6" id="KW-0472">Membrane</keyword>
<dbReference type="InterPro" id="IPR050833">
    <property type="entry name" value="Poly_Biosynth_Transport"/>
</dbReference>
<protein>
    <submittedName>
        <fullName evidence="7">Polysaccharide biosynthesis protein</fullName>
    </submittedName>
</protein>
<dbReference type="Proteomes" id="UP000007364">
    <property type="component" value="Unassembled WGS sequence"/>
</dbReference>
<feature type="transmembrane region" description="Helical" evidence="6">
    <location>
        <begin position="79"/>
        <end position="107"/>
    </location>
</feature>
<feature type="transmembrane region" description="Helical" evidence="6">
    <location>
        <begin position="391"/>
        <end position="410"/>
    </location>
</feature>
<evidence type="ECO:0000313" key="7">
    <source>
        <dbReference type="EMBL" id="EKF56136.1"/>
    </source>
</evidence>
<name>K2Q5P2_9FLAO</name>
<proteinExistence type="predicted"/>
<feature type="transmembrane region" description="Helical" evidence="6">
    <location>
        <begin position="12"/>
        <end position="31"/>
    </location>
</feature>
<dbReference type="PANTHER" id="PTHR30250:SF11">
    <property type="entry name" value="O-ANTIGEN TRANSPORTER-RELATED"/>
    <property type="match status" value="1"/>
</dbReference>
<comment type="subcellular location">
    <subcellularLocation>
        <location evidence="1">Cell membrane</location>
        <topology evidence="1">Multi-pass membrane protein</topology>
    </subcellularLocation>
</comment>
<evidence type="ECO:0000256" key="1">
    <source>
        <dbReference type="ARBA" id="ARBA00004651"/>
    </source>
</evidence>
<keyword evidence="4 6" id="KW-1133">Transmembrane helix</keyword>
<evidence type="ECO:0000256" key="3">
    <source>
        <dbReference type="ARBA" id="ARBA00022692"/>
    </source>
</evidence>
<dbReference type="PATRIC" id="fig|555500.3.peg.890"/>
<feature type="transmembrane region" description="Helical" evidence="6">
    <location>
        <begin position="213"/>
        <end position="235"/>
    </location>
</feature>
<dbReference type="RefSeq" id="WP_008990732.1">
    <property type="nucleotide sequence ID" value="NZ_AMSG01000003.1"/>
</dbReference>
<evidence type="ECO:0000256" key="6">
    <source>
        <dbReference type="SAM" id="Phobius"/>
    </source>
</evidence>
<evidence type="ECO:0000256" key="2">
    <source>
        <dbReference type="ARBA" id="ARBA00022475"/>
    </source>
</evidence>
<feature type="transmembrane region" description="Helical" evidence="6">
    <location>
        <begin position="251"/>
        <end position="271"/>
    </location>
</feature>
<feature type="transmembrane region" description="Helical" evidence="6">
    <location>
        <begin position="446"/>
        <end position="468"/>
    </location>
</feature>
<dbReference type="AlphaFoldDB" id="K2Q5P2"/>
<feature type="transmembrane region" description="Helical" evidence="6">
    <location>
        <begin position="364"/>
        <end position="385"/>
    </location>
</feature>
<dbReference type="InterPro" id="IPR002797">
    <property type="entry name" value="Polysacc_synth"/>
</dbReference>
<comment type="caution">
    <text evidence="7">The sequence shown here is derived from an EMBL/GenBank/DDBJ whole genome shotgun (WGS) entry which is preliminary data.</text>
</comment>
<feature type="transmembrane region" description="Helical" evidence="6">
    <location>
        <begin position="156"/>
        <end position="174"/>
    </location>
</feature>
<keyword evidence="3 6" id="KW-0812">Transmembrane</keyword>
<dbReference type="GO" id="GO:0005886">
    <property type="term" value="C:plasma membrane"/>
    <property type="evidence" value="ECO:0007669"/>
    <property type="project" value="UniProtKB-SubCell"/>
</dbReference>
<dbReference type="eggNOG" id="COG2244">
    <property type="taxonomic scope" value="Bacteria"/>
</dbReference>
<dbReference type="Pfam" id="PF01943">
    <property type="entry name" value="Polysacc_synt"/>
    <property type="match status" value="1"/>
</dbReference>
<gene>
    <name evidence="7" type="ORF">I215_04295</name>
</gene>
<keyword evidence="8" id="KW-1185">Reference proteome</keyword>
<evidence type="ECO:0000313" key="8">
    <source>
        <dbReference type="Proteomes" id="UP000007364"/>
    </source>
</evidence>
<dbReference type="EMBL" id="AMSG01000003">
    <property type="protein sequence ID" value="EKF56136.1"/>
    <property type="molecule type" value="Genomic_DNA"/>
</dbReference>